<comment type="caution">
    <text evidence="1">The sequence shown here is derived from an EMBL/GenBank/DDBJ whole genome shotgun (WGS) entry which is preliminary data.</text>
</comment>
<dbReference type="EMBL" id="JABSTV010000696">
    <property type="protein sequence ID" value="KAH7985850.1"/>
    <property type="molecule type" value="Genomic_DNA"/>
</dbReference>
<keyword evidence="2" id="KW-1185">Reference proteome</keyword>
<dbReference type="Proteomes" id="UP000821837">
    <property type="component" value="Unassembled WGS sequence"/>
</dbReference>
<proteinExistence type="predicted"/>
<evidence type="ECO:0008006" key="3">
    <source>
        <dbReference type="Google" id="ProtNLM"/>
    </source>
</evidence>
<organism evidence="1 2">
    <name type="scientific">Rhipicephalus sanguineus</name>
    <name type="common">Brown dog tick</name>
    <name type="synonym">Ixodes sanguineus</name>
    <dbReference type="NCBI Taxonomy" id="34632"/>
    <lineage>
        <taxon>Eukaryota</taxon>
        <taxon>Metazoa</taxon>
        <taxon>Ecdysozoa</taxon>
        <taxon>Arthropoda</taxon>
        <taxon>Chelicerata</taxon>
        <taxon>Arachnida</taxon>
        <taxon>Acari</taxon>
        <taxon>Parasitiformes</taxon>
        <taxon>Ixodida</taxon>
        <taxon>Ixodoidea</taxon>
        <taxon>Ixodidae</taxon>
        <taxon>Rhipicephalinae</taxon>
        <taxon>Rhipicephalus</taxon>
        <taxon>Rhipicephalus</taxon>
    </lineage>
</organism>
<name>A0A9D4YRL1_RHISA</name>
<accession>A0A9D4YRL1</accession>
<reference evidence="1" key="1">
    <citation type="journal article" date="2020" name="Cell">
        <title>Large-Scale Comparative Analyses of Tick Genomes Elucidate Their Genetic Diversity and Vector Capacities.</title>
        <authorList>
            <consortium name="Tick Genome and Microbiome Consortium (TIGMIC)"/>
            <person name="Jia N."/>
            <person name="Wang J."/>
            <person name="Shi W."/>
            <person name="Du L."/>
            <person name="Sun Y."/>
            <person name="Zhan W."/>
            <person name="Jiang J.F."/>
            <person name="Wang Q."/>
            <person name="Zhang B."/>
            <person name="Ji P."/>
            <person name="Bell-Sakyi L."/>
            <person name="Cui X.M."/>
            <person name="Yuan T.T."/>
            <person name="Jiang B.G."/>
            <person name="Yang W.F."/>
            <person name="Lam T.T."/>
            <person name="Chang Q.C."/>
            <person name="Ding S.J."/>
            <person name="Wang X.J."/>
            <person name="Zhu J.G."/>
            <person name="Ruan X.D."/>
            <person name="Zhao L."/>
            <person name="Wei J.T."/>
            <person name="Ye R.Z."/>
            <person name="Que T.C."/>
            <person name="Du C.H."/>
            <person name="Zhou Y.H."/>
            <person name="Cheng J.X."/>
            <person name="Dai P.F."/>
            <person name="Guo W.B."/>
            <person name="Han X.H."/>
            <person name="Huang E.J."/>
            <person name="Li L.F."/>
            <person name="Wei W."/>
            <person name="Gao Y.C."/>
            <person name="Liu J.Z."/>
            <person name="Shao H.Z."/>
            <person name="Wang X."/>
            <person name="Wang C.C."/>
            <person name="Yang T.C."/>
            <person name="Huo Q.B."/>
            <person name="Li W."/>
            <person name="Chen H.Y."/>
            <person name="Chen S.E."/>
            <person name="Zhou L.G."/>
            <person name="Ni X.B."/>
            <person name="Tian J.H."/>
            <person name="Sheng Y."/>
            <person name="Liu T."/>
            <person name="Pan Y.S."/>
            <person name="Xia L.Y."/>
            <person name="Li J."/>
            <person name="Zhao F."/>
            <person name="Cao W.C."/>
        </authorList>
    </citation>
    <scope>NUCLEOTIDE SEQUENCE</scope>
    <source>
        <strain evidence="1">Rsan-2018</strain>
    </source>
</reference>
<evidence type="ECO:0000313" key="2">
    <source>
        <dbReference type="Proteomes" id="UP000821837"/>
    </source>
</evidence>
<protein>
    <recommendedName>
        <fullName evidence="3">DDE Tnp4 domain-containing protein</fullName>
    </recommendedName>
</protein>
<reference evidence="1" key="2">
    <citation type="submission" date="2021-09" db="EMBL/GenBank/DDBJ databases">
        <authorList>
            <person name="Jia N."/>
            <person name="Wang J."/>
            <person name="Shi W."/>
            <person name="Du L."/>
            <person name="Sun Y."/>
            <person name="Zhan W."/>
            <person name="Jiang J."/>
            <person name="Wang Q."/>
            <person name="Zhang B."/>
            <person name="Ji P."/>
            <person name="Sakyi L.B."/>
            <person name="Cui X."/>
            <person name="Yuan T."/>
            <person name="Jiang B."/>
            <person name="Yang W."/>
            <person name="Lam T.T.-Y."/>
            <person name="Chang Q."/>
            <person name="Ding S."/>
            <person name="Wang X."/>
            <person name="Zhu J."/>
            <person name="Ruan X."/>
            <person name="Zhao L."/>
            <person name="Wei J."/>
            <person name="Que T."/>
            <person name="Du C."/>
            <person name="Cheng J."/>
            <person name="Dai P."/>
            <person name="Han X."/>
            <person name="Huang E."/>
            <person name="Gao Y."/>
            <person name="Liu J."/>
            <person name="Shao H."/>
            <person name="Ye R."/>
            <person name="Li L."/>
            <person name="Wei W."/>
            <person name="Wang X."/>
            <person name="Wang C."/>
            <person name="Huo Q."/>
            <person name="Li W."/>
            <person name="Guo W."/>
            <person name="Chen H."/>
            <person name="Chen S."/>
            <person name="Zhou L."/>
            <person name="Zhou L."/>
            <person name="Ni X."/>
            <person name="Tian J."/>
            <person name="Zhou Y."/>
            <person name="Sheng Y."/>
            <person name="Liu T."/>
            <person name="Pan Y."/>
            <person name="Xia L."/>
            <person name="Li J."/>
            <person name="Zhao F."/>
            <person name="Cao W."/>
        </authorList>
    </citation>
    <scope>NUCLEOTIDE SEQUENCE</scope>
    <source>
        <strain evidence="1">Rsan-2018</strain>
        <tissue evidence="1">Larvae</tissue>
    </source>
</reference>
<sequence length="128" mass="14734">MSESTLHEVVDRVADFLEAVAPKYLKMPLTEEEKQQTCVCFEAIAGFPKVLGAMDGTHIRTRCPNKKVRASFVDRHDTPTYTLQAGRFHIIADAACPLREYIMTPYRDHGHMTGEKKRFNYRLWSSQE</sequence>
<evidence type="ECO:0000313" key="1">
    <source>
        <dbReference type="EMBL" id="KAH7985850.1"/>
    </source>
</evidence>
<gene>
    <name evidence="1" type="ORF">HPB52_025361</name>
</gene>
<dbReference type="AlphaFoldDB" id="A0A9D4YRL1"/>